<sequence>MANSASGMAVNDECKMRFLELKAKRNYSLPPNECRYAVYDFDFTTDEIVKRVKFSSLYGHRTHRGRGSKCCMRVPKTGWCFDASEMSFDIVKERAY</sequence>
<dbReference type="Proteomes" id="UP001396334">
    <property type="component" value="Unassembled WGS sequence"/>
</dbReference>
<dbReference type="Gene3D" id="3.40.20.10">
    <property type="entry name" value="Severin"/>
    <property type="match status" value="1"/>
</dbReference>
<dbReference type="SUPFAM" id="SSF55753">
    <property type="entry name" value="Actin depolymerizing proteins"/>
    <property type="match status" value="1"/>
</dbReference>
<reference evidence="1 2" key="1">
    <citation type="journal article" date="2024" name="G3 (Bethesda)">
        <title>Genome assembly of Hibiscus sabdariffa L. provides insights into metabolisms of medicinal natural products.</title>
        <authorList>
            <person name="Kim T."/>
        </authorList>
    </citation>
    <scope>NUCLEOTIDE SEQUENCE [LARGE SCALE GENOMIC DNA]</scope>
    <source>
        <strain evidence="1">TK-2024</strain>
        <tissue evidence="1">Old leaves</tissue>
    </source>
</reference>
<dbReference type="InterPro" id="IPR029006">
    <property type="entry name" value="ADF-H/Gelsolin-like_dom_sf"/>
</dbReference>
<accession>A0ABR2U8Y5</accession>
<evidence type="ECO:0000313" key="2">
    <source>
        <dbReference type="Proteomes" id="UP001396334"/>
    </source>
</evidence>
<evidence type="ECO:0000313" key="1">
    <source>
        <dbReference type="EMBL" id="KAK9046059.1"/>
    </source>
</evidence>
<protein>
    <submittedName>
        <fullName evidence="1">Uncharacterized protein</fullName>
    </submittedName>
</protein>
<comment type="caution">
    <text evidence="1">The sequence shown here is derived from an EMBL/GenBank/DDBJ whole genome shotgun (WGS) entry which is preliminary data.</text>
</comment>
<dbReference type="InterPro" id="IPR017904">
    <property type="entry name" value="ADF/Cofilin"/>
</dbReference>
<keyword evidence="2" id="KW-1185">Reference proteome</keyword>
<gene>
    <name evidence="1" type="ORF">V6N11_051961</name>
</gene>
<organism evidence="1 2">
    <name type="scientific">Hibiscus sabdariffa</name>
    <name type="common">roselle</name>
    <dbReference type="NCBI Taxonomy" id="183260"/>
    <lineage>
        <taxon>Eukaryota</taxon>
        <taxon>Viridiplantae</taxon>
        <taxon>Streptophyta</taxon>
        <taxon>Embryophyta</taxon>
        <taxon>Tracheophyta</taxon>
        <taxon>Spermatophyta</taxon>
        <taxon>Magnoliopsida</taxon>
        <taxon>eudicotyledons</taxon>
        <taxon>Gunneridae</taxon>
        <taxon>Pentapetalae</taxon>
        <taxon>rosids</taxon>
        <taxon>malvids</taxon>
        <taxon>Malvales</taxon>
        <taxon>Malvaceae</taxon>
        <taxon>Malvoideae</taxon>
        <taxon>Hibiscus</taxon>
    </lineage>
</organism>
<name>A0ABR2U8Y5_9ROSI</name>
<proteinExistence type="predicted"/>
<dbReference type="EMBL" id="JBBPBN010000001">
    <property type="protein sequence ID" value="KAK9046059.1"/>
    <property type="molecule type" value="Genomic_DNA"/>
</dbReference>
<dbReference type="PANTHER" id="PTHR11913">
    <property type="entry name" value="COFILIN-RELATED"/>
    <property type="match status" value="1"/>
</dbReference>